<protein>
    <submittedName>
        <fullName evidence="1">Epoxide hydrolase, soluble (SEH)</fullName>
    </submittedName>
</protein>
<reference evidence="1" key="1">
    <citation type="submission" date="2022-07" db="EMBL/GenBank/DDBJ databases">
        <title>Phylogenomic reconstructions and comparative analyses of Kickxellomycotina fungi.</title>
        <authorList>
            <person name="Reynolds N.K."/>
            <person name="Stajich J.E."/>
            <person name="Barry K."/>
            <person name="Grigoriev I.V."/>
            <person name="Crous P."/>
            <person name="Smith M.E."/>
        </authorList>
    </citation>
    <scope>NUCLEOTIDE SEQUENCE</scope>
    <source>
        <strain evidence="1">CBS 109366</strain>
    </source>
</reference>
<evidence type="ECO:0000313" key="1">
    <source>
        <dbReference type="EMBL" id="KAJ2763412.1"/>
    </source>
</evidence>
<proteinExistence type="predicted"/>
<feature type="non-terminal residue" evidence="1">
    <location>
        <position position="292"/>
    </location>
</feature>
<keyword evidence="2" id="KW-1185">Reference proteome</keyword>
<dbReference type="EMBL" id="JANBUJ010002747">
    <property type="protein sequence ID" value="KAJ2763412.1"/>
    <property type="molecule type" value="Genomic_DNA"/>
</dbReference>
<sequence>MEQELSIPVNHDDFVHDMAYNFYGTRLATCGSDRCIKIWDWNKQTGLWILNESIQGHDSSVVRLSWAHPEFGQVLASCSLDRIVKIWAEQETAMPNSGSRWRQIKSFNESTAAVHSVAFAPEYTGLSVAAASSDGKVRLYSPSEPINLDNWSIKNEIDFVPGGATDADGPLCLSWCKARFASLRMLVVGGSKNNQVKVYRLNNNTGFKVMADLAQYDSKVLDVDWAPSMGRSYHLIATATADGHIRIYKFWSDPSLAETHLSDSLFVREDDDLEGSDAELDNALFGNVNGDS</sequence>
<comment type="caution">
    <text evidence="1">The sequence shown here is derived from an EMBL/GenBank/DDBJ whole genome shotgun (WGS) entry which is preliminary data.</text>
</comment>
<gene>
    <name evidence="1" type="primary">SEH1</name>
    <name evidence="1" type="ORF">IWQ57_005567</name>
</gene>
<dbReference type="Proteomes" id="UP001140234">
    <property type="component" value="Unassembled WGS sequence"/>
</dbReference>
<name>A0ACC1JMI3_9FUNG</name>
<organism evidence="1 2">
    <name type="scientific">Coemansia nantahalensis</name>
    <dbReference type="NCBI Taxonomy" id="2789366"/>
    <lineage>
        <taxon>Eukaryota</taxon>
        <taxon>Fungi</taxon>
        <taxon>Fungi incertae sedis</taxon>
        <taxon>Zoopagomycota</taxon>
        <taxon>Kickxellomycotina</taxon>
        <taxon>Kickxellomycetes</taxon>
        <taxon>Kickxellales</taxon>
        <taxon>Kickxellaceae</taxon>
        <taxon>Coemansia</taxon>
    </lineage>
</organism>
<keyword evidence="1" id="KW-0378">Hydrolase</keyword>
<evidence type="ECO:0000313" key="2">
    <source>
        <dbReference type="Proteomes" id="UP001140234"/>
    </source>
</evidence>
<accession>A0ACC1JMI3</accession>